<accession>J9DIY8</accession>
<dbReference type="GO" id="GO:0017004">
    <property type="term" value="P:cytochrome complex assembly"/>
    <property type="evidence" value="ECO:0007669"/>
    <property type="project" value="UniProtKB-KW"/>
</dbReference>
<dbReference type="AlphaFoldDB" id="J9DIY8"/>
<sequence>MFEFLFQDMMLWSLLALMSAVVSYFILRPLLKNKTDDTSIGSISFIAIASFMPGLALLLYLLLGSPGYSDMPLADRLDVPPETLPLEGLVVHLEQRLKNTPNDTEGWLMLARTRMALGEADRAEDALKTVFSLQQGEQSPDILVMLAESRLQQQDGLVDESVEQLITRALDINPQHPRGLYLRGLSHLQQGDKTAALNLWKGLLTAAQPDSPWQIFLRAQLSLHQ</sequence>
<evidence type="ECO:0000256" key="2">
    <source>
        <dbReference type="ARBA" id="ARBA00022748"/>
    </source>
</evidence>
<dbReference type="Proteomes" id="UP000004836">
    <property type="component" value="Unassembled WGS sequence"/>
</dbReference>
<keyword evidence="2" id="KW-0201">Cytochrome c-type biogenesis</keyword>
<proteinExistence type="predicted"/>
<keyword evidence="4" id="KW-0472">Membrane</keyword>
<keyword evidence="1" id="KW-0677">Repeat</keyword>
<dbReference type="GO" id="GO:0005886">
    <property type="term" value="C:plasma membrane"/>
    <property type="evidence" value="ECO:0007669"/>
    <property type="project" value="TreeGrafter"/>
</dbReference>
<organism evidence="6 7">
    <name type="scientific">alpha proteobacterium IMCC14465</name>
    <dbReference type="NCBI Taxonomy" id="1220535"/>
    <lineage>
        <taxon>Bacteria</taxon>
        <taxon>Pseudomonadati</taxon>
        <taxon>Pseudomonadota</taxon>
        <taxon>Alphaproteobacteria</taxon>
        <taxon>PS1 clade</taxon>
    </lineage>
</organism>
<name>J9DIY8_9PROT</name>
<evidence type="ECO:0000313" key="7">
    <source>
        <dbReference type="Proteomes" id="UP000004836"/>
    </source>
</evidence>
<keyword evidence="4" id="KW-0812">Transmembrane</keyword>
<keyword evidence="3" id="KW-0802">TPR repeat</keyword>
<feature type="domain" description="Cytochrome c-type biogenesis protein H TPR" evidence="5">
    <location>
        <begin position="86"/>
        <end position="212"/>
    </location>
</feature>
<dbReference type="Gene3D" id="1.25.40.10">
    <property type="entry name" value="Tetratricopeptide repeat domain"/>
    <property type="match status" value="1"/>
</dbReference>
<evidence type="ECO:0000256" key="4">
    <source>
        <dbReference type="SAM" id="Phobius"/>
    </source>
</evidence>
<dbReference type="STRING" id="1220535.IMCC14465_04370"/>
<dbReference type="InterPro" id="IPR011990">
    <property type="entry name" value="TPR-like_helical_dom_sf"/>
</dbReference>
<protein>
    <recommendedName>
        <fullName evidence="5">Cytochrome c-type biogenesis protein H TPR domain-containing protein</fullName>
    </recommendedName>
</protein>
<dbReference type="EMBL" id="ALYF01000002">
    <property type="protein sequence ID" value="EJW22043.1"/>
    <property type="molecule type" value="Genomic_DNA"/>
</dbReference>
<feature type="transmembrane region" description="Helical" evidence="4">
    <location>
        <begin position="43"/>
        <end position="63"/>
    </location>
</feature>
<feature type="transmembrane region" description="Helical" evidence="4">
    <location>
        <begin position="12"/>
        <end position="31"/>
    </location>
</feature>
<gene>
    <name evidence="6" type="ORF">IMCC14465_04370</name>
</gene>
<dbReference type="OrthoDB" id="9815847at2"/>
<reference evidence="6 7" key="1">
    <citation type="journal article" date="2012" name="J. Bacteriol.">
        <title>Genome Sequence of Strain IMCC14465, Isolated from the East Sea, Belonging to the PS1 Clade of Alphaproteobacteria.</title>
        <authorList>
            <person name="Yang S.J."/>
            <person name="Kang I."/>
            <person name="Cho J.C."/>
        </authorList>
    </citation>
    <scope>NUCLEOTIDE SEQUENCE [LARGE SCALE GENOMIC DNA]</scope>
    <source>
        <strain evidence="6 7">IMCC14465</strain>
    </source>
</reference>
<dbReference type="PANTHER" id="PTHR47870">
    <property type="entry name" value="CYTOCHROME C-TYPE BIOGENESIS PROTEIN CCMH"/>
    <property type="match status" value="1"/>
</dbReference>
<keyword evidence="7" id="KW-1185">Reference proteome</keyword>
<dbReference type="InterPro" id="IPR056413">
    <property type="entry name" value="TPR_CcmH_CycH"/>
</dbReference>
<dbReference type="eggNOG" id="COG4235">
    <property type="taxonomic scope" value="Bacteria"/>
</dbReference>
<evidence type="ECO:0000256" key="3">
    <source>
        <dbReference type="ARBA" id="ARBA00022803"/>
    </source>
</evidence>
<dbReference type="SUPFAM" id="SSF48452">
    <property type="entry name" value="TPR-like"/>
    <property type="match status" value="1"/>
</dbReference>
<dbReference type="InterPro" id="IPR051263">
    <property type="entry name" value="C-type_cytochrome_biogenesis"/>
</dbReference>
<evidence type="ECO:0000313" key="6">
    <source>
        <dbReference type="EMBL" id="EJW22043.1"/>
    </source>
</evidence>
<comment type="caution">
    <text evidence="6">The sequence shown here is derived from an EMBL/GenBank/DDBJ whole genome shotgun (WGS) entry which is preliminary data.</text>
</comment>
<evidence type="ECO:0000256" key="1">
    <source>
        <dbReference type="ARBA" id="ARBA00022737"/>
    </source>
</evidence>
<evidence type="ECO:0000259" key="5">
    <source>
        <dbReference type="Pfam" id="PF23914"/>
    </source>
</evidence>
<dbReference type="Pfam" id="PF23914">
    <property type="entry name" value="TPR_CcmH_CycH"/>
    <property type="match status" value="1"/>
</dbReference>
<keyword evidence="4" id="KW-1133">Transmembrane helix</keyword>
<dbReference type="PANTHER" id="PTHR47870:SF1">
    <property type="entry name" value="CYTOCHROME C-TYPE BIOGENESIS PROTEIN CCMH"/>
    <property type="match status" value="1"/>
</dbReference>